<feature type="transmembrane region" description="Helical" evidence="2">
    <location>
        <begin position="126"/>
        <end position="144"/>
    </location>
</feature>
<keyword evidence="2" id="KW-0812">Transmembrane</keyword>
<organism evidence="3 4">
    <name type="scientific">Rhizobium leguminosarum bv. trifolii</name>
    <dbReference type="NCBI Taxonomy" id="386"/>
    <lineage>
        <taxon>Bacteria</taxon>
        <taxon>Pseudomonadati</taxon>
        <taxon>Pseudomonadota</taxon>
        <taxon>Alphaproteobacteria</taxon>
        <taxon>Hyphomicrobiales</taxon>
        <taxon>Rhizobiaceae</taxon>
        <taxon>Rhizobium/Agrobacterium group</taxon>
        <taxon>Rhizobium</taxon>
    </lineage>
</organism>
<comment type="caution">
    <text evidence="3">The sequence shown here is derived from an EMBL/GenBank/DDBJ whole genome shotgun (WGS) entry which is preliminary data.</text>
</comment>
<dbReference type="AlphaFoldDB" id="A0A3E1B4G1"/>
<sequence>MTDEFSVPAGERSPSANASPATGLKNKLTEDVNSTKEMIKEGSGAVIEKVDEVVSEQAHFAAHQVSGIAMALEKVGAELEGSDQRQVGRYAREIGQSIANVAKRIEGKDLGEIANLAESFGRRQPMAFLGIAALAGLTASRFLVASSKRSDQARPTGPSEAARSVSGREGMSNG</sequence>
<evidence type="ECO:0000256" key="2">
    <source>
        <dbReference type="SAM" id="Phobius"/>
    </source>
</evidence>
<evidence type="ECO:0000256" key="1">
    <source>
        <dbReference type="SAM" id="MobiDB-lite"/>
    </source>
</evidence>
<proteinExistence type="predicted"/>
<evidence type="ECO:0000313" key="3">
    <source>
        <dbReference type="EMBL" id="RFB85647.1"/>
    </source>
</evidence>
<accession>A0A3E1B4G1</accession>
<protein>
    <submittedName>
        <fullName evidence="3">Nutrient deprivation-induced protein</fullName>
    </submittedName>
</protein>
<reference evidence="3 4" key="1">
    <citation type="submission" date="2017-03" db="EMBL/GenBank/DDBJ databases">
        <title>Genome analysis of Rhizobial strains effectives or ineffectives for nitrogen fixation isolated from bean seeds.</title>
        <authorList>
            <person name="Peralta H."/>
            <person name="Aguilar-Vera A."/>
            <person name="Mora Y."/>
            <person name="Vargas-Lagunas C."/>
            <person name="Girard L."/>
            <person name="Mora J."/>
        </authorList>
    </citation>
    <scope>NUCLEOTIDE SEQUENCE [LARGE SCALE GENOMIC DNA]</scope>
    <source>
        <strain evidence="3 4">CCGM5</strain>
    </source>
</reference>
<keyword evidence="2" id="KW-1133">Transmembrane helix</keyword>
<dbReference type="EMBL" id="NAOO01000036">
    <property type="protein sequence ID" value="RFB85647.1"/>
    <property type="molecule type" value="Genomic_DNA"/>
</dbReference>
<name>A0A3E1B4G1_RHILT</name>
<evidence type="ECO:0000313" key="4">
    <source>
        <dbReference type="Proteomes" id="UP000256748"/>
    </source>
</evidence>
<dbReference type="Proteomes" id="UP000256748">
    <property type="component" value="Unassembled WGS sequence"/>
</dbReference>
<keyword evidence="2" id="KW-0472">Membrane</keyword>
<feature type="region of interest" description="Disordered" evidence="1">
    <location>
        <begin position="146"/>
        <end position="174"/>
    </location>
</feature>
<feature type="region of interest" description="Disordered" evidence="1">
    <location>
        <begin position="1"/>
        <end position="30"/>
    </location>
</feature>
<dbReference type="RefSeq" id="WP_116275766.1">
    <property type="nucleotide sequence ID" value="NZ_KZ859527.1"/>
</dbReference>
<gene>
    <name evidence="3" type="ORF">B5K10_27035</name>
</gene>